<dbReference type="OrthoDB" id="9811293at2"/>
<gene>
    <name evidence="2" type="ORF">FZC85_05465</name>
</gene>
<feature type="transmembrane region" description="Helical" evidence="1">
    <location>
        <begin position="144"/>
        <end position="165"/>
    </location>
</feature>
<comment type="caution">
    <text evidence="2">The sequence shown here is derived from an EMBL/GenBank/DDBJ whole genome shotgun (WGS) entry which is preliminary data.</text>
</comment>
<evidence type="ECO:0000313" key="2">
    <source>
        <dbReference type="EMBL" id="TYS86459.1"/>
    </source>
</evidence>
<dbReference type="EMBL" id="VTEZ01000002">
    <property type="protein sequence ID" value="TYS86459.1"/>
    <property type="molecule type" value="Genomic_DNA"/>
</dbReference>
<protein>
    <submittedName>
        <fullName evidence="2">Carotenoid biosynthesis protein</fullName>
    </submittedName>
</protein>
<keyword evidence="1" id="KW-0812">Transmembrane</keyword>
<proteinExistence type="predicted"/>
<evidence type="ECO:0000313" key="3">
    <source>
        <dbReference type="Proteomes" id="UP000324269"/>
    </source>
</evidence>
<accession>A0A5D4TSC4</accession>
<feature type="transmembrane region" description="Helical" evidence="1">
    <location>
        <begin position="192"/>
        <end position="210"/>
    </location>
</feature>
<dbReference type="PANTHER" id="PTHR39419:SF1">
    <property type="entry name" value="SLL0814 PROTEIN"/>
    <property type="match status" value="1"/>
</dbReference>
<reference evidence="2 3" key="1">
    <citation type="submission" date="2019-08" db="EMBL/GenBank/DDBJ databases">
        <title>Bacillus genomes from the desert of Cuatro Cienegas, Coahuila.</title>
        <authorList>
            <person name="Olmedo-Alvarez G."/>
        </authorList>
    </citation>
    <scope>NUCLEOTIDE SEQUENCE [LARGE SCALE GENOMIC DNA]</scope>
    <source>
        <strain evidence="2 3">CH87b_3T</strain>
    </source>
</reference>
<evidence type="ECO:0000256" key="1">
    <source>
        <dbReference type="SAM" id="Phobius"/>
    </source>
</evidence>
<keyword evidence="1" id="KW-0472">Membrane</keyword>
<feature type="transmembrane region" description="Helical" evidence="1">
    <location>
        <begin position="226"/>
        <end position="254"/>
    </location>
</feature>
<feature type="transmembrane region" description="Helical" evidence="1">
    <location>
        <begin position="48"/>
        <end position="66"/>
    </location>
</feature>
<name>A0A5D4TSC4_9BACI</name>
<dbReference type="AlphaFoldDB" id="A0A5D4TSC4"/>
<feature type="transmembrane region" description="Helical" evidence="1">
    <location>
        <begin position="21"/>
        <end position="42"/>
    </location>
</feature>
<dbReference type="Proteomes" id="UP000324269">
    <property type="component" value="Unassembled WGS sequence"/>
</dbReference>
<feature type="transmembrane region" description="Helical" evidence="1">
    <location>
        <begin position="73"/>
        <end position="98"/>
    </location>
</feature>
<keyword evidence="1" id="KW-1133">Transmembrane helix</keyword>
<organism evidence="2 3">
    <name type="scientific">Rossellomorea aquimaris</name>
    <dbReference type="NCBI Taxonomy" id="189382"/>
    <lineage>
        <taxon>Bacteria</taxon>
        <taxon>Bacillati</taxon>
        <taxon>Bacillota</taxon>
        <taxon>Bacilli</taxon>
        <taxon>Bacillales</taxon>
        <taxon>Bacillaceae</taxon>
        <taxon>Rossellomorea</taxon>
    </lineage>
</organism>
<dbReference type="Pfam" id="PF04240">
    <property type="entry name" value="Caroten_synth"/>
    <property type="match status" value="1"/>
</dbReference>
<feature type="transmembrane region" description="Helical" evidence="1">
    <location>
        <begin position="110"/>
        <end position="132"/>
    </location>
</feature>
<sequence length="268" mass="31246">MGVEKIKSSGRQRMIKQWQDWIWIVFLIWYGVGIILVSLDWLPPSLQWANAVFLYLAGILAILYAMKKFGGQIGAIIALGIMLLTIFAESLGVHYGLIFGSYHYERDFGFQLVGVPITIGFAWVMVIFTSMAHYEFLLYQRKTVMGAFIYSTVTSILAVTMDLIIDPVAFKGREYWVWDEDGMYYDIPTQNFLGWFFVSFFIQFVLYYWIKHEGVSSHWSSRMRRLYFLVIFMFIVTAIVEGLWLAVWVTLAFYGVSLLLRKRLEKVV</sequence>
<dbReference type="PANTHER" id="PTHR39419">
    <property type="entry name" value="SLL0814 PROTEIN"/>
    <property type="match status" value="1"/>
</dbReference>
<dbReference type="InterPro" id="IPR007354">
    <property type="entry name" value="CruF-like"/>
</dbReference>